<evidence type="ECO:0000259" key="4">
    <source>
        <dbReference type="PROSITE" id="PS50893"/>
    </source>
</evidence>
<dbReference type="GO" id="GO:0016887">
    <property type="term" value="F:ATP hydrolysis activity"/>
    <property type="evidence" value="ECO:0007669"/>
    <property type="project" value="InterPro"/>
</dbReference>
<comment type="caution">
    <text evidence="5">The sequence shown here is derived from an EMBL/GenBank/DDBJ whole genome shotgun (WGS) entry which is preliminary data.</text>
</comment>
<evidence type="ECO:0000256" key="3">
    <source>
        <dbReference type="ARBA" id="ARBA00022840"/>
    </source>
</evidence>
<dbReference type="Proteomes" id="UP000178574">
    <property type="component" value="Unassembled WGS sequence"/>
</dbReference>
<feature type="domain" description="ABC transporter" evidence="4">
    <location>
        <begin position="1"/>
        <end position="210"/>
    </location>
</feature>
<dbReference type="PANTHER" id="PTHR42939:SF1">
    <property type="entry name" value="ABC TRANSPORTER ATP-BINDING PROTEIN ALBC-RELATED"/>
    <property type="match status" value="1"/>
</dbReference>
<name>A0A1G2KBV8_9BACT</name>
<dbReference type="SUPFAM" id="SSF52540">
    <property type="entry name" value="P-loop containing nucleoside triphosphate hydrolases"/>
    <property type="match status" value="1"/>
</dbReference>
<dbReference type="CDD" id="cd03230">
    <property type="entry name" value="ABC_DR_subfamily_A"/>
    <property type="match status" value="1"/>
</dbReference>
<organism evidence="5 6">
    <name type="scientific">Candidatus Sungbacteria bacterium RIFCSPHIGHO2_01_FULL_50_25</name>
    <dbReference type="NCBI Taxonomy" id="1802265"/>
    <lineage>
        <taxon>Bacteria</taxon>
        <taxon>Candidatus Sungiibacteriota</taxon>
    </lineage>
</organism>
<keyword evidence="3" id="KW-0067">ATP-binding</keyword>
<feature type="non-terminal residue" evidence="5">
    <location>
        <position position="1"/>
    </location>
</feature>
<dbReference type="InterPro" id="IPR003439">
    <property type="entry name" value="ABC_transporter-like_ATP-bd"/>
</dbReference>
<keyword evidence="2" id="KW-0547">Nucleotide-binding</keyword>
<sequence length="218" mass="23299">EIKSGEIFSLIGPNGSGKTTIVKTIAGLLCPDGGAISIGGYDTSAHPLEAKARVGYIPDDPVVWPSMTGREFLHFVGALFGVRESVRTRRIPNLLRTFGLSGIEDNSFEDYSRGNKQKFSILAALLHEPKLLLVDEPIVGLDPGSAIIARNLFREFADGGGAVLLVTHTLSVAEEISDRIGVLREGALRAAGTLAQLRKKSKAGARAPLEKIYMAFTA</sequence>
<dbReference type="GO" id="GO:0005524">
    <property type="term" value="F:ATP binding"/>
    <property type="evidence" value="ECO:0007669"/>
    <property type="project" value="UniProtKB-KW"/>
</dbReference>
<evidence type="ECO:0000313" key="5">
    <source>
        <dbReference type="EMBL" id="OGZ96001.1"/>
    </source>
</evidence>
<evidence type="ECO:0000256" key="1">
    <source>
        <dbReference type="ARBA" id="ARBA00022448"/>
    </source>
</evidence>
<dbReference type="InterPro" id="IPR051782">
    <property type="entry name" value="ABC_Transporter_VariousFunc"/>
</dbReference>
<accession>A0A1G2KBV8</accession>
<evidence type="ECO:0000256" key="2">
    <source>
        <dbReference type="ARBA" id="ARBA00022741"/>
    </source>
</evidence>
<proteinExistence type="predicted"/>
<protein>
    <recommendedName>
        <fullName evidence="4">ABC transporter domain-containing protein</fullName>
    </recommendedName>
</protein>
<dbReference type="SMART" id="SM00382">
    <property type="entry name" value="AAA"/>
    <property type="match status" value="1"/>
</dbReference>
<dbReference type="PROSITE" id="PS50893">
    <property type="entry name" value="ABC_TRANSPORTER_2"/>
    <property type="match status" value="1"/>
</dbReference>
<dbReference type="Gene3D" id="3.40.50.300">
    <property type="entry name" value="P-loop containing nucleotide triphosphate hydrolases"/>
    <property type="match status" value="1"/>
</dbReference>
<dbReference type="Pfam" id="PF00005">
    <property type="entry name" value="ABC_tran"/>
    <property type="match status" value="1"/>
</dbReference>
<evidence type="ECO:0000313" key="6">
    <source>
        <dbReference type="Proteomes" id="UP000178574"/>
    </source>
</evidence>
<keyword evidence="1" id="KW-0813">Transport</keyword>
<dbReference type="PANTHER" id="PTHR42939">
    <property type="entry name" value="ABC TRANSPORTER ATP-BINDING PROTEIN ALBC-RELATED"/>
    <property type="match status" value="1"/>
</dbReference>
<dbReference type="InterPro" id="IPR027417">
    <property type="entry name" value="P-loop_NTPase"/>
</dbReference>
<dbReference type="AlphaFoldDB" id="A0A1G2KBV8"/>
<dbReference type="InterPro" id="IPR003593">
    <property type="entry name" value="AAA+_ATPase"/>
</dbReference>
<dbReference type="EMBL" id="MHQD01000024">
    <property type="protein sequence ID" value="OGZ96001.1"/>
    <property type="molecule type" value="Genomic_DNA"/>
</dbReference>
<reference evidence="5 6" key="1">
    <citation type="journal article" date="2016" name="Nat. Commun.">
        <title>Thousands of microbial genomes shed light on interconnected biogeochemical processes in an aquifer system.</title>
        <authorList>
            <person name="Anantharaman K."/>
            <person name="Brown C.T."/>
            <person name="Hug L.A."/>
            <person name="Sharon I."/>
            <person name="Castelle C.J."/>
            <person name="Probst A.J."/>
            <person name="Thomas B.C."/>
            <person name="Singh A."/>
            <person name="Wilkins M.J."/>
            <person name="Karaoz U."/>
            <person name="Brodie E.L."/>
            <person name="Williams K.H."/>
            <person name="Hubbard S.S."/>
            <person name="Banfield J.F."/>
        </authorList>
    </citation>
    <scope>NUCLEOTIDE SEQUENCE [LARGE SCALE GENOMIC DNA]</scope>
</reference>
<gene>
    <name evidence="5" type="ORF">A2847_00030</name>
</gene>